<evidence type="ECO:0000256" key="1">
    <source>
        <dbReference type="SAM" id="MobiDB-lite"/>
    </source>
</evidence>
<feature type="region of interest" description="Disordered" evidence="1">
    <location>
        <begin position="21"/>
        <end position="68"/>
    </location>
</feature>
<proteinExistence type="predicted"/>
<evidence type="ECO:0000313" key="2">
    <source>
        <dbReference type="EnsemblMetazoa" id="PPA33647.1"/>
    </source>
</evidence>
<name>A0A454XS24_PRIPA</name>
<accession>A0A8R1UP71</accession>
<reference evidence="2" key="2">
    <citation type="submission" date="2022-06" db="UniProtKB">
        <authorList>
            <consortium name="EnsemblMetazoa"/>
        </authorList>
    </citation>
    <scope>IDENTIFICATION</scope>
    <source>
        <strain evidence="2">PS312</strain>
    </source>
</reference>
<gene>
    <name evidence="2" type="primary">WBGene00272016</name>
</gene>
<dbReference type="Proteomes" id="UP000005239">
    <property type="component" value="Unassembled WGS sequence"/>
</dbReference>
<organism evidence="2 3">
    <name type="scientific">Pristionchus pacificus</name>
    <name type="common">Parasitic nematode worm</name>
    <dbReference type="NCBI Taxonomy" id="54126"/>
    <lineage>
        <taxon>Eukaryota</taxon>
        <taxon>Metazoa</taxon>
        <taxon>Ecdysozoa</taxon>
        <taxon>Nematoda</taxon>
        <taxon>Chromadorea</taxon>
        <taxon>Rhabditida</taxon>
        <taxon>Rhabditina</taxon>
        <taxon>Diplogasteromorpha</taxon>
        <taxon>Diplogasteroidea</taxon>
        <taxon>Neodiplogasteridae</taxon>
        <taxon>Pristionchus</taxon>
    </lineage>
</organism>
<protein>
    <submittedName>
        <fullName evidence="2">Uncharacterized protein</fullName>
    </submittedName>
</protein>
<feature type="compositionally biased region" description="Low complexity" evidence="1">
    <location>
        <begin position="23"/>
        <end position="68"/>
    </location>
</feature>
<dbReference type="EnsemblMetazoa" id="PPA33647.1">
    <property type="protein sequence ID" value="PPA33647.1"/>
    <property type="gene ID" value="WBGene00272016"/>
</dbReference>
<dbReference type="AlphaFoldDB" id="A0A454XS24"/>
<keyword evidence="3" id="KW-1185">Reference proteome</keyword>
<reference evidence="3" key="1">
    <citation type="journal article" date="2008" name="Nat. Genet.">
        <title>The Pristionchus pacificus genome provides a unique perspective on nematode lifestyle and parasitism.</title>
        <authorList>
            <person name="Dieterich C."/>
            <person name="Clifton S.W."/>
            <person name="Schuster L.N."/>
            <person name="Chinwalla A."/>
            <person name="Delehaunty K."/>
            <person name="Dinkelacker I."/>
            <person name="Fulton L."/>
            <person name="Fulton R."/>
            <person name="Godfrey J."/>
            <person name="Minx P."/>
            <person name="Mitreva M."/>
            <person name="Roeseler W."/>
            <person name="Tian H."/>
            <person name="Witte H."/>
            <person name="Yang S.P."/>
            <person name="Wilson R.K."/>
            <person name="Sommer R.J."/>
        </authorList>
    </citation>
    <scope>NUCLEOTIDE SEQUENCE [LARGE SCALE GENOMIC DNA]</scope>
    <source>
        <strain evidence="3">PS312</strain>
    </source>
</reference>
<evidence type="ECO:0000313" key="3">
    <source>
        <dbReference type="Proteomes" id="UP000005239"/>
    </source>
</evidence>
<sequence>MCNASELLQMLQRINTITNNRCPQQHQAPYPQPLQPQQQPLNPQPAPQMQQLQPPNLQQVQQPQPLQQ</sequence>
<accession>A0A454XS24</accession>